<accession>A0A0R1TTY0</accession>
<dbReference type="Gene3D" id="3.30.70.100">
    <property type="match status" value="1"/>
</dbReference>
<dbReference type="InterPro" id="IPR036163">
    <property type="entry name" value="HMA_dom_sf"/>
</dbReference>
<dbReference type="PROSITE" id="PS50846">
    <property type="entry name" value="HMA_2"/>
    <property type="match status" value="1"/>
</dbReference>
<dbReference type="EMBL" id="AZFT01000048">
    <property type="protein sequence ID" value="KRL84753.1"/>
    <property type="molecule type" value="Genomic_DNA"/>
</dbReference>
<feature type="domain" description="HMA" evidence="1">
    <location>
        <begin position="2"/>
        <end position="63"/>
    </location>
</feature>
<sequence>MEKHTVKVEGMKCEGCAKKVEESLSRLVKNVKVDLKKKTAEYIGDETIDHLNDTLEGTPYSVTKSVIDSEK</sequence>
<dbReference type="OrthoDB" id="9813965at2"/>
<gene>
    <name evidence="2" type="ORF">FC32_GL000232</name>
</gene>
<dbReference type="PATRIC" id="fig|1423724.4.peg.246"/>
<comment type="caution">
    <text evidence="2">The sequence shown here is derived from an EMBL/GenBank/DDBJ whole genome shotgun (WGS) entry which is preliminary data.</text>
</comment>
<dbReference type="SUPFAM" id="SSF55008">
    <property type="entry name" value="HMA, heavy metal-associated domain"/>
    <property type="match status" value="1"/>
</dbReference>
<evidence type="ECO:0000259" key="1">
    <source>
        <dbReference type="PROSITE" id="PS50846"/>
    </source>
</evidence>
<dbReference type="GO" id="GO:0046872">
    <property type="term" value="F:metal ion binding"/>
    <property type="evidence" value="ECO:0007669"/>
    <property type="project" value="InterPro"/>
</dbReference>
<dbReference type="Pfam" id="PF00403">
    <property type="entry name" value="HMA"/>
    <property type="match status" value="1"/>
</dbReference>
<dbReference type="Proteomes" id="UP000051324">
    <property type="component" value="Unassembled WGS sequence"/>
</dbReference>
<dbReference type="CDD" id="cd00371">
    <property type="entry name" value="HMA"/>
    <property type="match status" value="1"/>
</dbReference>
<reference evidence="2 3" key="1">
    <citation type="journal article" date="2015" name="Genome Announc.">
        <title>Expanding the biotechnology potential of lactobacilli through comparative genomics of 213 strains and associated genera.</title>
        <authorList>
            <person name="Sun Z."/>
            <person name="Harris H.M."/>
            <person name="McCann A."/>
            <person name="Guo C."/>
            <person name="Argimon S."/>
            <person name="Zhang W."/>
            <person name="Yang X."/>
            <person name="Jeffery I.B."/>
            <person name="Cooney J.C."/>
            <person name="Kagawa T.F."/>
            <person name="Liu W."/>
            <person name="Song Y."/>
            <person name="Salvetti E."/>
            <person name="Wrobel A."/>
            <person name="Rasinkangas P."/>
            <person name="Parkhill J."/>
            <person name="Rea M.C."/>
            <person name="O'Sullivan O."/>
            <person name="Ritari J."/>
            <person name="Douillard F.P."/>
            <person name="Paul Ross R."/>
            <person name="Yang R."/>
            <person name="Briner A.E."/>
            <person name="Felis G.E."/>
            <person name="de Vos W.M."/>
            <person name="Barrangou R."/>
            <person name="Klaenhammer T.R."/>
            <person name="Caufield P.W."/>
            <person name="Cui Y."/>
            <person name="Zhang H."/>
            <person name="O'Toole P.W."/>
        </authorList>
    </citation>
    <scope>NUCLEOTIDE SEQUENCE [LARGE SCALE GENOMIC DNA]</scope>
    <source>
        <strain evidence="2 3">DSM 16634</strain>
    </source>
</reference>
<dbReference type="STRING" id="1423724.FC32_GL000232"/>
<name>A0A0R1TTY0_9LACO</name>
<evidence type="ECO:0000313" key="3">
    <source>
        <dbReference type="Proteomes" id="UP000051324"/>
    </source>
</evidence>
<dbReference type="eggNOG" id="COG2608">
    <property type="taxonomic scope" value="Bacteria"/>
</dbReference>
<dbReference type="InterPro" id="IPR006121">
    <property type="entry name" value="HMA_dom"/>
</dbReference>
<keyword evidence="3" id="KW-1185">Reference proteome</keyword>
<protein>
    <recommendedName>
        <fullName evidence="1">HMA domain-containing protein</fullName>
    </recommendedName>
</protein>
<organism evidence="2 3">
    <name type="scientific">Ligilactobacillus apodemi DSM 16634 = JCM 16172</name>
    <dbReference type="NCBI Taxonomy" id="1423724"/>
    <lineage>
        <taxon>Bacteria</taxon>
        <taxon>Bacillati</taxon>
        <taxon>Bacillota</taxon>
        <taxon>Bacilli</taxon>
        <taxon>Lactobacillales</taxon>
        <taxon>Lactobacillaceae</taxon>
        <taxon>Ligilactobacillus</taxon>
    </lineage>
</organism>
<dbReference type="AlphaFoldDB" id="A0A0R1TTY0"/>
<dbReference type="RefSeq" id="WP_025086669.1">
    <property type="nucleotide sequence ID" value="NZ_AZFT01000048.1"/>
</dbReference>
<proteinExistence type="predicted"/>
<evidence type="ECO:0000313" key="2">
    <source>
        <dbReference type="EMBL" id="KRL84753.1"/>
    </source>
</evidence>